<gene>
    <name evidence="7" type="ORF">TJEJU_3761</name>
</gene>
<dbReference type="InterPro" id="IPR036513">
    <property type="entry name" value="STAS_dom_sf"/>
</dbReference>
<evidence type="ECO:0000313" key="7">
    <source>
        <dbReference type="EMBL" id="SNR17397.1"/>
    </source>
</evidence>
<dbReference type="PROSITE" id="PS50801">
    <property type="entry name" value="STAS"/>
    <property type="match status" value="1"/>
</dbReference>
<dbReference type="KEGG" id="tje:TJEJU_3761"/>
<dbReference type="InterPro" id="IPR002645">
    <property type="entry name" value="STAS_dom"/>
</dbReference>
<dbReference type="CDD" id="cd07042">
    <property type="entry name" value="STAS_SulP_like_sulfate_transporter"/>
    <property type="match status" value="1"/>
</dbReference>
<dbReference type="EMBL" id="LT899436">
    <property type="protein sequence ID" value="SNR17397.1"/>
    <property type="molecule type" value="Genomic_DNA"/>
</dbReference>
<dbReference type="InterPro" id="IPR011547">
    <property type="entry name" value="SLC26A/SulP_dom"/>
</dbReference>
<dbReference type="OrthoDB" id="9771198at2"/>
<feature type="transmembrane region" description="Helical" evidence="5">
    <location>
        <begin position="230"/>
        <end position="248"/>
    </location>
</feature>
<feature type="domain" description="STAS" evidence="6">
    <location>
        <begin position="508"/>
        <end position="612"/>
    </location>
</feature>
<reference evidence="7 8" key="1">
    <citation type="submission" date="2017-07" db="EMBL/GenBank/DDBJ databases">
        <authorList>
            <person name="Sun Z.S."/>
            <person name="Albrecht U."/>
            <person name="Echele G."/>
            <person name="Lee C.C."/>
        </authorList>
    </citation>
    <scope>NUCLEOTIDE SEQUENCE [LARGE SCALE GENOMIC DNA]</scope>
    <source>
        <strain evidence="8">type strain: KCTC 22618</strain>
    </source>
</reference>
<dbReference type="Proteomes" id="UP000215214">
    <property type="component" value="Chromosome TJEJU"/>
</dbReference>
<evidence type="ECO:0000256" key="4">
    <source>
        <dbReference type="ARBA" id="ARBA00023136"/>
    </source>
</evidence>
<keyword evidence="3 5" id="KW-1133">Transmembrane helix</keyword>
<organism evidence="7 8">
    <name type="scientific">Tenacibaculum jejuense</name>
    <dbReference type="NCBI Taxonomy" id="584609"/>
    <lineage>
        <taxon>Bacteria</taxon>
        <taxon>Pseudomonadati</taxon>
        <taxon>Bacteroidota</taxon>
        <taxon>Flavobacteriia</taxon>
        <taxon>Flavobacteriales</taxon>
        <taxon>Flavobacteriaceae</taxon>
        <taxon>Tenacibaculum</taxon>
    </lineage>
</organism>
<dbReference type="AlphaFoldDB" id="A0A238UDX8"/>
<evidence type="ECO:0000259" key="6">
    <source>
        <dbReference type="PROSITE" id="PS50801"/>
    </source>
</evidence>
<name>A0A238UDX8_9FLAO</name>
<dbReference type="GO" id="GO:0016020">
    <property type="term" value="C:membrane"/>
    <property type="evidence" value="ECO:0007669"/>
    <property type="project" value="UniProtKB-SubCell"/>
</dbReference>
<feature type="transmembrane region" description="Helical" evidence="5">
    <location>
        <begin position="305"/>
        <end position="327"/>
    </location>
</feature>
<evidence type="ECO:0000256" key="1">
    <source>
        <dbReference type="ARBA" id="ARBA00004141"/>
    </source>
</evidence>
<feature type="transmembrane region" description="Helical" evidence="5">
    <location>
        <begin position="444"/>
        <end position="475"/>
    </location>
</feature>
<feature type="transmembrane region" description="Helical" evidence="5">
    <location>
        <begin position="255"/>
        <end position="274"/>
    </location>
</feature>
<dbReference type="PANTHER" id="PTHR11814">
    <property type="entry name" value="SULFATE TRANSPORTER"/>
    <property type="match status" value="1"/>
</dbReference>
<dbReference type="SUPFAM" id="SSF52091">
    <property type="entry name" value="SpoIIaa-like"/>
    <property type="match status" value="1"/>
</dbReference>
<dbReference type="Gene3D" id="3.30.750.24">
    <property type="entry name" value="STAS domain"/>
    <property type="match status" value="1"/>
</dbReference>
<dbReference type="Pfam" id="PF00916">
    <property type="entry name" value="Sulfate_transp"/>
    <property type="match status" value="2"/>
</dbReference>
<feature type="transmembrane region" description="Helical" evidence="5">
    <location>
        <begin position="64"/>
        <end position="82"/>
    </location>
</feature>
<feature type="transmembrane region" description="Helical" evidence="5">
    <location>
        <begin position="94"/>
        <end position="113"/>
    </location>
</feature>
<protein>
    <submittedName>
        <fullName evidence="7">Sulfate transporter</fullName>
    </submittedName>
</protein>
<feature type="transmembrane region" description="Helical" evidence="5">
    <location>
        <begin position="39"/>
        <end position="57"/>
    </location>
</feature>
<dbReference type="RefSeq" id="WP_095074539.1">
    <property type="nucleotide sequence ID" value="NZ_LT899436.1"/>
</dbReference>
<accession>A0A238UDX8</accession>
<evidence type="ECO:0000256" key="2">
    <source>
        <dbReference type="ARBA" id="ARBA00022692"/>
    </source>
</evidence>
<dbReference type="InterPro" id="IPR001902">
    <property type="entry name" value="SLC26A/SulP_fam"/>
</dbReference>
<evidence type="ECO:0000256" key="5">
    <source>
        <dbReference type="SAM" id="Phobius"/>
    </source>
</evidence>
<proteinExistence type="predicted"/>
<feature type="transmembrane region" description="Helical" evidence="5">
    <location>
        <begin position="12"/>
        <end position="33"/>
    </location>
</feature>
<feature type="transmembrane region" description="Helical" evidence="5">
    <location>
        <begin position="120"/>
        <end position="142"/>
    </location>
</feature>
<keyword evidence="8" id="KW-1185">Reference proteome</keyword>
<feature type="transmembrane region" description="Helical" evidence="5">
    <location>
        <begin position="378"/>
        <end position="397"/>
    </location>
</feature>
<feature type="transmembrane region" description="Helical" evidence="5">
    <location>
        <begin position="403"/>
        <end position="423"/>
    </location>
</feature>
<keyword evidence="4 5" id="KW-0472">Membrane</keyword>
<dbReference type="GO" id="GO:0055085">
    <property type="term" value="P:transmembrane transport"/>
    <property type="evidence" value="ECO:0007669"/>
    <property type="project" value="InterPro"/>
</dbReference>
<sequence length="618" mass="66151">MKNIFSNIKGDLFGGITAGIVALPLALAFGVSSGLGPTAGLYGAIIIAFFASLFGGTDTQISGPTAPMTAVSMVVIGTIIAANDGNVNQALPTILTVFLLAGLLQIGLGLLGFGKYIRYIPYPVVSGFMTAIGVIILFTQILPSVGYYAKEDVSFVEKFKPQAQEIILQNILKDEAGEGILVLENFKETIKRSNEITQEAILKEAKTLAGKESSGVIGALTVLPRALKSINLLELLLALGTIIIIYGFKKITTAIPSTLVALVIMTVIALIFKLEYRPIEEIPGGFPVPNLEIFTGFNLGSVKPYIFTAFTLALLGAIDSLLTSVVADNMTKTKHKPNKELVGQGIGNSIAAIFGGIPGAGATIRTVVNIKSGGKTKLSGMIAGVMLLIILLGLGPIASKIPAAVLAGVLITVGIGVMDYKGLRAIPNLPKDVKLGPIKLSSEFIIMLVVLLLSTFWDLVYAVGIGLVIASLIFMKKIGDVTAKSSDVSSLQEEAWEDETEFPDQLSEEVFIKHINGPLFFGSTSNFQQLAKQIPDTAKTVIVRMDRMPYVDQSGLFALEDILIDLEKGGVQVLFVDVLEQPRYMMEKIGLIPDLVSKEHIFKTFSECLDWVKDDIKK</sequence>
<evidence type="ECO:0000313" key="8">
    <source>
        <dbReference type="Proteomes" id="UP000215214"/>
    </source>
</evidence>
<comment type="subcellular location">
    <subcellularLocation>
        <location evidence="1">Membrane</location>
        <topology evidence="1">Multi-pass membrane protein</topology>
    </subcellularLocation>
</comment>
<dbReference type="Pfam" id="PF01740">
    <property type="entry name" value="STAS"/>
    <property type="match status" value="1"/>
</dbReference>
<keyword evidence="2 5" id="KW-0812">Transmembrane</keyword>
<evidence type="ECO:0000256" key="3">
    <source>
        <dbReference type="ARBA" id="ARBA00022989"/>
    </source>
</evidence>